<dbReference type="CDD" id="cd17536">
    <property type="entry name" value="REC_YesN-like"/>
    <property type="match status" value="1"/>
</dbReference>
<reference evidence="3" key="1">
    <citation type="submission" date="2022-07" db="EMBL/GenBank/DDBJ databases">
        <title>Arcobacter roscoffensis sp. nov., a marine bacterium isolated from coastal seawater collected from Roscoff, France.</title>
        <authorList>
            <person name="Pascual J."/>
            <person name="Lepeaux C."/>
            <person name="Methner A."/>
            <person name="Overmann J."/>
        </authorList>
    </citation>
    <scope>NUCLEOTIDE SEQUENCE</scope>
    <source>
        <strain evidence="3">ARW1-2F2</strain>
    </source>
</reference>
<dbReference type="Gene3D" id="3.40.50.2300">
    <property type="match status" value="1"/>
</dbReference>
<feature type="domain" description="Response regulatory" evidence="2">
    <location>
        <begin position="17"/>
        <end position="131"/>
    </location>
</feature>
<dbReference type="PROSITE" id="PS50110">
    <property type="entry name" value="RESPONSE_REGULATORY"/>
    <property type="match status" value="1"/>
</dbReference>
<dbReference type="PANTHER" id="PTHR43228">
    <property type="entry name" value="TWO-COMPONENT RESPONSE REGULATOR"/>
    <property type="match status" value="1"/>
</dbReference>
<organism evidence="3 4">
    <name type="scientific">Arcobacter roscoffensis</name>
    <dbReference type="NCBI Taxonomy" id="2961520"/>
    <lineage>
        <taxon>Bacteria</taxon>
        <taxon>Pseudomonadati</taxon>
        <taxon>Campylobacterota</taxon>
        <taxon>Epsilonproteobacteria</taxon>
        <taxon>Campylobacterales</taxon>
        <taxon>Arcobacteraceae</taxon>
        <taxon>Arcobacter</taxon>
    </lineage>
</organism>
<evidence type="ECO:0000256" key="1">
    <source>
        <dbReference type="PROSITE-ProRule" id="PRU00169"/>
    </source>
</evidence>
<evidence type="ECO:0000259" key="2">
    <source>
        <dbReference type="PROSITE" id="PS50110"/>
    </source>
</evidence>
<dbReference type="RefSeq" id="WP_254577275.1">
    <property type="nucleotide sequence ID" value="NZ_CP100595.1"/>
</dbReference>
<sequence>MKTKIEKIDKKLFNNISILYVEDDSMTSDEVSFFFRKYINKFYVAKNGKEGLELFKEHKPDMVITDVQMPIMNGLTMSEEILKISPSTPIALTTAFSEGNYILRAIELGIDKYILKPINIKEMFAVIQKSLNLKTKKHLEYYDEYIEFILNSNPTFMFIMHSEKIEHANDYFLDLLACNDIQSFQSQIKSCEDLFEIEELKDENVNWIEYIKNSSKEQHVISFKNPSFKDYFNKQFIVSYKHFETINKSVFIFNNLNEIKLNKINSLAKEILKKNTLDNESLLYLEQIISTSNQELKINE</sequence>
<dbReference type="Proteomes" id="UP001060012">
    <property type="component" value="Chromosome"/>
</dbReference>
<evidence type="ECO:0000313" key="4">
    <source>
        <dbReference type="Proteomes" id="UP001060012"/>
    </source>
</evidence>
<dbReference type="SMART" id="SM00448">
    <property type="entry name" value="REC"/>
    <property type="match status" value="1"/>
</dbReference>
<gene>
    <name evidence="3" type="ORF">NJU99_03080</name>
</gene>
<dbReference type="SUPFAM" id="SSF52172">
    <property type="entry name" value="CheY-like"/>
    <property type="match status" value="1"/>
</dbReference>
<dbReference type="PANTHER" id="PTHR43228:SF1">
    <property type="entry name" value="TWO-COMPONENT RESPONSE REGULATOR ARR22"/>
    <property type="match status" value="1"/>
</dbReference>
<dbReference type="InterPro" id="IPR001789">
    <property type="entry name" value="Sig_transdc_resp-reg_receiver"/>
</dbReference>
<proteinExistence type="predicted"/>
<accession>A0ABY5E4K4</accession>
<dbReference type="EMBL" id="CP100595">
    <property type="protein sequence ID" value="UTJ07096.1"/>
    <property type="molecule type" value="Genomic_DNA"/>
</dbReference>
<evidence type="ECO:0000313" key="3">
    <source>
        <dbReference type="EMBL" id="UTJ07096.1"/>
    </source>
</evidence>
<dbReference type="InterPro" id="IPR011006">
    <property type="entry name" value="CheY-like_superfamily"/>
</dbReference>
<protein>
    <submittedName>
        <fullName evidence="3">Response regulator</fullName>
    </submittedName>
</protein>
<feature type="modified residue" description="4-aspartylphosphate" evidence="1">
    <location>
        <position position="66"/>
    </location>
</feature>
<keyword evidence="4" id="KW-1185">Reference proteome</keyword>
<dbReference type="Pfam" id="PF00072">
    <property type="entry name" value="Response_reg"/>
    <property type="match status" value="1"/>
</dbReference>
<keyword evidence="1" id="KW-0597">Phosphoprotein</keyword>
<name>A0ABY5E4K4_9BACT</name>
<dbReference type="InterPro" id="IPR052048">
    <property type="entry name" value="ST_Response_Regulator"/>
</dbReference>